<feature type="domain" description="RNase III" evidence="16">
    <location>
        <begin position="1101"/>
        <end position="1283"/>
    </location>
</feature>
<dbReference type="PROSITE" id="PS00517">
    <property type="entry name" value="RNASE_3_1"/>
    <property type="match status" value="1"/>
</dbReference>
<dbReference type="InterPro" id="IPR005034">
    <property type="entry name" value="Dicer_dimerisation"/>
</dbReference>
<keyword evidence="12" id="KW-0051">Antiviral defense</keyword>
<dbReference type="FunFam" id="1.10.1520.10:FF:000032">
    <property type="entry name" value="Dicer-like protein 2"/>
    <property type="match status" value="1"/>
</dbReference>
<dbReference type="FunFam" id="3.40.50.300:FF:002480">
    <property type="entry name" value="Dicer-like protein 2"/>
    <property type="match status" value="1"/>
</dbReference>
<dbReference type="Gene3D" id="3.40.50.300">
    <property type="entry name" value="P-loop containing nucleotide triphosphate hydrolases"/>
    <property type="match status" value="2"/>
</dbReference>
<comment type="cofactor">
    <cofactor evidence="1">
        <name>Mn(2+)</name>
        <dbReference type="ChEBI" id="CHEBI:29035"/>
    </cofactor>
</comment>
<organism evidence="20 21">
    <name type="scientific">Penicillium olsonii</name>
    <dbReference type="NCBI Taxonomy" id="99116"/>
    <lineage>
        <taxon>Eukaryota</taxon>
        <taxon>Fungi</taxon>
        <taxon>Dikarya</taxon>
        <taxon>Ascomycota</taxon>
        <taxon>Pezizomycotina</taxon>
        <taxon>Eurotiomycetes</taxon>
        <taxon>Eurotiomycetidae</taxon>
        <taxon>Eurotiales</taxon>
        <taxon>Aspergillaceae</taxon>
        <taxon>Penicillium</taxon>
    </lineage>
</organism>
<keyword evidence="3" id="KW-0930">Antiviral protein</keyword>
<dbReference type="SMART" id="SM00535">
    <property type="entry name" value="RIBOc"/>
    <property type="match status" value="2"/>
</dbReference>
<keyword evidence="5" id="KW-0677">Repeat</keyword>
<dbReference type="InterPro" id="IPR036389">
    <property type="entry name" value="RNase_III_sf"/>
</dbReference>
<evidence type="ECO:0000256" key="5">
    <source>
        <dbReference type="ARBA" id="ARBA00022737"/>
    </source>
</evidence>
<dbReference type="Proteomes" id="UP001153618">
    <property type="component" value="Unassembled WGS sequence"/>
</dbReference>
<evidence type="ECO:0000259" key="18">
    <source>
        <dbReference type="PROSITE" id="PS51194"/>
    </source>
</evidence>
<dbReference type="GO" id="GO:0005634">
    <property type="term" value="C:nucleus"/>
    <property type="evidence" value="ECO:0007669"/>
    <property type="project" value="TreeGrafter"/>
</dbReference>
<comment type="caution">
    <text evidence="20">The sequence shown here is derived from an EMBL/GenBank/DDBJ whole genome shotgun (WGS) entry which is preliminary data.</text>
</comment>
<dbReference type="InterPro" id="IPR001650">
    <property type="entry name" value="Helicase_C-like"/>
</dbReference>
<dbReference type="PROSITE" id="PS51194">
    <property type="entry name" value="HELICASE_CTER"/>
    <property type="match status" value="1"/>
</dbReference>
<protein>
    <recommendedName>
        <fullName evidence="22">Dicer-like protein 2</fullName>
    </recommendedName>
</protein>
<dbReference type="PANTHER" id="PTHR14950:SF37">
    <property type="entry name" value="ENDORIBONUCLEASE DICER"/>
    <property type="match status" value="1"/>
</dbReference>
<dbReference type="CDD" id="cd18802">
    <property type="entry name" value="SF2_C_dicer"/>
    <property type="match status" value="1"/>
</dbReference>
<dbReference type="GO" id="GO:0005737">
    <property type="term" value="C:cytoplasm"/>
    <property type="evidence" value="ECO:0007669"/>
    <property type="project" value="TreeGrafter"/>
</dbReference>
<evidence type="ECO:0000256" key="11">
    <source>
        <dbReference type="ARBA" id="ARBA00022884"/>
    </source>
</evidence>
<dbReference type="Pfam" id="PF00636">
    <property type="entry name" value="Ribonuclease_3"/>
    <property type="match status" value="2"/>
</dbReference>
<proteinExistence type="inferred from homology"/>
<evidence type="ECO:0000256" key="12">
    <source>
        <dbReference type="ARBA" id="ARBA00023118"/>
    </source>
</evidence>
<evidence type="ECO:0000313" key="20">
    <source>
        <dbReference type="EMBL" id="CAG8005488.1"/>
    </source>
</evidence>
<dbReference type="SUPFAM" id="SSF52540">
    <property type="entry name" value="P-loop containing nucleoside triphosphate hydrolases"/>
    <property type="match status" value="1"/>
</dbReference>
<keyword evidence="9" id="KW-0067">ATP-binding</keyword>
<dbReference type="PANTHER" id="PTHR14950">
    <property type="entry name" value="DICER-RELATED"/>
    <property type="match status" value="1"/>
</dbReference>
<dbReference type="PROSITE" id="PS50142">
    <property type="entry name" value="RNASE_3_2"/>
    <property type="match status" value="2"/>
</dbReference>
<evidence type="ECO:0000256" key="4">
    <source>
        <dbReference type="ARBA" id="ARBA00022723"/>
    </source>
</evidence>
<keyword evidence="7" id="KW-0378">Hydrolase</keyword>
<dbReference type="InterPro" id="IPR027417">
    <property type="entry name" value="P-loop_NTPase"/>
</dbReference>
<comment type="function">
    <text evidence="14">Dicer-like endonuclease involved in cleaving double-stranded RNA in the RNA interference (RNAi) pathway. Produces 21 to 25 bp dsRNAs (siRNAs) which target the selective destruction of homologous RNAs leading to sequence-specific suppression of gene expression, called post-transcriptional gene silencing (PTGS). Part of a broad host defense response against viral infection and transposons.</text>
</comment>
<dbReference type="CDD" id="cd00593">
    <property type="entry name" value="RIBOc"/>
    <property type="match status" value="2"/>
</dbReference>
<dbReference type="GO" id="GO:0005524">
    <property type="term" value="F:ATP binding"/>
    <property type="evidence" value="ECO:0007669"/>
    <property type="project" value="UniProtKB-KW"/>
</dbReference>
<keyword evidence="4" id="KW-0479">Metal-binding</keyword>
<evidence type="ECO:0000259" key="17">
    <source>
        <dbReference type="PROSITE" id="PS51192"/>
    </source>
</evidence>
<dbReference type="Pfam" id="PF00271">
    <property type="entry name" value="Helicase_C"/>
    <property type="match status" value="1"/>
</dbReference>
<dbReference type="SMART" id="SM00487">
    <property type="entry name" value="DEXDc"/>
    <property type="match status" value="1"/>
</dbReference>
<dbReference type="GO" id="GO:0046872">
    <property type="term" value="F:metal ion binding"/>
    <property type="evidence" value="ECO:0007669"/>
    <property type="project" value="UniProtKB-KW"/>
</dbReference>
<dbReference type="Pfam" id="PF03368">
    <property type="entry name" value="Dicer_dimer"/>
    <property type="match status" value="1"/>
</dbReference>
<evidence type="ECO:0000256" key="9">
    <source>
        <dbReference type="ARBA" id="ARBA00022840"/>
    </source>
</evidence>
<dbReference type="PROSITE" id="PS51327">
    <property type="entry name" value="DICER_DSRBF"/>
    <property type="match status" value="1"/>
</dbReference>
<dbReference type="InterPro" id="IPR011545">
    <property type="entry name" value="DEAD/DEAH_box_helicase_dom"/>
</dbReference>
<dbReference type="Gene3D" id="3.30.160.380">
    <property type="entry name" value="Dicer dimerisation domain"/>
    <property type="match status" value="1"/>
</dbReference>
<keyword evidence="11 15" id="KW-0694">RNA-binding</keyword>
<dbReference type="PROSITE" id="PS51192">
    <property type="entry name" value="HELICASE_ATP_BIND_1"/>
    <property type="match status" value="1"/>
</dbReference>
<evidence type="ECO:0000256" key="14">
    <source>
        <dbReference type="ARBA" id="ARBA00025403"/>
    </source>
</evidence>
<reference evidence="20" key="1">
    <citation type="submission" date="2021-07" db="EMBL/GenBank/DDBJ databases">
        <authorList>
            <person name="Branca A.L. A."/>
        </authorList>
    </citation>
    <scope>NUCLEOTIDE SEQUENCE</scope>
</reference>
<dbReference type="GO" id="GO:0050688">
    <property type="term" value="P:regulation of defense response to virus"/>
    <property type="evidence" value="ECO:0007669"/>
    <property type="project" value="UniProtKB-KW"/>
</dbReference>
<dbReference type="InterPro" id="IPR014001">
    <property type="entry name" value="Helicase_ATP-bd"/>
</dbReference>
<evidence type="ECO:0000256" key="7">
    <source>
        <dbReference type="ARBA" id="ARBA00022801"/>
    </source>
</evidence>
<feature type="domain" description="Helicase C-terminal" evidence="18">
    <location>
        <begin position="360"/>
        <end position="526"/>
    </location>
</feature>
<evidence type="ECO:0000256" key="1">
    <source>
        <dbReference type="ARBA" id="ARBA00001936"/>
    </source>
</evidence>
<evidence type="ECO:0000256" key="15">
    <source>
        <dbReference type="PROSITE-ProRule" id="PRU00657"/>
    </source>
</evidence>
<evidence type="ECO:0000256" key="2">
    <source>
        <dbReference type="ARBA" id="ARBA00001946"/>
    </source>
</evidence>
<dbReference type="GO" id="GO:0003723">
    <property type="term" value="F:RNA binding"/>
    <property type="evidence" value="ECO:0007669"/>
    <property type="project" value="UniProtKB-UniRule"/>
</dbReference>
<keyword evidence="13" id="KW-0464">Manganese</keyword>
<evidence type="ECO:0000256" key="3">
    <source>
        <dbReference type="ARBA" id="ARBA00022721"/>
    </source>
</evidence>
<dbReference type="Pfam" id="PF00270">
    <property type="entry name" value="DEAD"/>
    <property type="match status" value="1"/>
</dbReference>
<evidence type="ECO:0000256" key="13">
    <source>
        <dbReference type="ARBA" id="ARBA00023211"/>
    </source>
</evidence>
<comment type="cofactor">
    <cofactor evidence="2">
        <name>Mg(2+)</name>
        <dbReference type="ChEBI" id="CHEBI:18420"/>
    </cofactor>
</comment>
<evidence type="ECO:0000259" key="16">
    <source>
        <dbReference type="PROSITE" id="PS50142"/>
    </source>
</evidence>
<dbReference type="GO" id="GO:0004386">
    <property type="term" value="F:helicase activity"/>
    <property type="evidence" value="ECO:0007669"/>
    <property type="project" value="UniProtKB-KW"/>
</dbReference>
<sequence>MALMDVGSQPVYRSRGYQLEMLEASQKENIIVAMDTGSGKTHIAILRIIAELEKCSPEKLIWFLAPTVALCIQQHETIRSQISTVKTKILTGMDNVDRWTDQSIWDAVLKDVRVVVSTHAVLADALGHGFVQMSRLALLVFDEAHHCRGRHPANRIMQNHYHPAVLRSGRGFVPRILGLTASPVVQSKKNELEAIEANLDAVCKTPRQHRGELLQNTHRPHLERINYAPFDKQHYLIGSQLLQPLIKCCGSYNIEGDPWIDSLRQSDKTEQLQHALASGQTYCSEQLRRFLERSCHINEELGGWATDFYIKTSIDELQRSIQETRDVSHLDQMEKKYLLELLLTIPKHNADREIQHVSFKLQTLINFLDKMAKPEFSGLIFVKRRVTVSVLIRILSMHPKIKHAFNCGAFVGWSGNHARKDSLGDLLHRDLQRDTLEEFKAGRKNLIIATDVLEEGIDVSACSLVICYDKPANLKSFVQRRGRARHKESKFAVMVSTEDESLDLPKWQELEELMIKAYQDEERRHKEACELEAPEEHVSEILWVEKTKYEIASPLLIPTNHLSAVLTADDAVQHLHHFCDVLPVDEHVDNRPMFSFEEESTGLIRGVVTLPNSVHPSVRRTRSEAAWRTERAARKEAAFQAYKSLYAYGLVNDNLLPLTRKPELRFTEGAAIPSIVDGMEQYDPYIDLAREWSSGPLYQTRLRISNQGVVDEDWNICLVLPKLIPLPDPITLYMDLETTLSLSFDSMTPVPDTTPERLEQMRQMTFMYLQAPSTRPRSEERDYVTLFVPEIPHDSFGEWLEKYEGKEPMLETHAREPNLAPPGIIRDQSTYSEPRIFNKWIVPDVVSKSSPISVECRSLPRRRNLLQTRTEKATKQEEAEVSKKTYIVAAASCQVDKLPVKQAMFGVVISAILDRLEASLVAHRLNDTVLKGVGIQNIYHVITAITTPIAQASVNYQRYEFFGDSVLKFTVSCQLFFRNSKWHEGYLSESRDKLIQNSHLARAALDTGIDAFILTNRFTPRKWAPPLIHKRLNPKDTKRPLSSKVLADVVESLIGAAYVDGGIRKAQACLHRFLPEINMFTSEISPEIVPTSKGVSNLIDQHRLAGLLGYTFKDPALLTEALTHASCEHDMTTQSYQRLEFLGDAVLDMVVMAIIATHPAEMDQGSMTLLKHSVVNANLLAFLCMDLSAPDDSMDIEVTGNQVTDIPRYDRIHLWRFLRSHGTNVMAARESCLERHLSLREEIHDALSHAKQYPWELFTRLRADKFFSDIIESTLGAIFIDCGGDLDICQEFVERIGLVRYVKRVIADGVNVVHPRNIAQNIVKGTGTLVFKRKRVESKKGATYRCSAVVNKTEIALVEGCASAEEAEVKVANVAIQRLGENPELLQK</sequence>
<feature type="domain" description="Helicase ATP-binding" evidence="17">
    <location>
        <begin position="21"/>
        <end position="201"/>
    </location>
</feature>
<dbReference type="InterPro" id="IPR038248">
    <property type="entry name" value="Dicer_dimer_sf"/>
</dbReference>
<dbReference type="SMART" id="SM00490">
    <property type="entry name" value="HELICc"/>
    <property type="match status" value="1"/>
</dbReference>
<keyword evidence="8" id="KW-0347">Helicase</keyword>
<dbReference type="SUPFAM" id="SSF69065">
    <property type="entry name" value="RNase III domain-like"/>
    <property type="match status" value="2"/>
</dbReference>
<evidence type="ECO:0000259" key="19">
    <source>
        <dbReference type="PROSITE" id="PS51327"/>
    </source>
</evidence>
<feature type="domain" description="RNase III" evidence="16">
    <location>
        <begin position="932"/>
        <end position="1062"/>
    </location>
</feature>
<evidence type="ECO:0000313" key="21">
    <source>
        <dbReference type="Proteomes" id="UP001153618"/>
    </source>
</evidence>
<keyword evidence="10" id="KW-0460">Magnesium</keyword>
<dbReference type="OrthoDB" id="416741at2759"/>
<keyword evidence="6" id="KW-0547">Nucleotide-binding</keyword>
<dbReference type="GO" id="GO:0051607">
    <property type="term" value="P:defense response to virus"/>
    <property type="evidence" value="ECO:0007669"/>
    <property type="project" value="UniProtKB-KW"/>
</dbReference>
<accession>A0A9W4MQ07</accession>
<dbReference type="GO" id="GO:0030422">
    <property type="term" value="P:siRNA processing"/>
    <property type="evidence" value="ECO:0007669"/>
    <property type="project" value="TreeGrafter"/>
</dbReference>
<dbReference type="EMBL" id="CAJVOS010000012">
    <property type="protein sequence ID" value="CAG8005488.1"/>
    <property type="molecule type" value="Genomic_DNA"/>
</dbReference>
<evidence type="ECO:0008006" key="22">
    <source>
        <dbReference type="Google" id="ProtNLM"/>
    </source>
</evidence>
<keyword evidence="21" id="KW-1185">Reference proteome</keyword>
<feature type="domain" description="Dicer dsRNA-binding fold" evidence="19">
    <location>
        <begin position="571"/>
        <end position="665"/>
    </location>
</feature>
<dbReference type="FunFam" id="3.40.50.300:FF:001669">
    <property type="entry name" value="Dicer-like protein 1"/>
    <property type="match status" value="1"/>
</dbReference>
<dbReference type="GO" id="GO:0004525">
    <property type="term" value="F:ribonuclease III activity"/>
    <property type="evidence" value="ECO:0007669"/>
    <property type="project" value="InterPro"/>
</dbReference>
<dbReference type="InterPro" id="IPR000999">
    <property type="entry name" value="RNase_III_dom"/>
</dbReference>
<dbReference type="CDD" id="cd18034">
    <property type="entry name" value="DEXHc_dicer"/>
    <property type="match status" value="1"/>
</dbReference>
<dbReference type="Gene3D" id="1.10.1520.10">
    <property type="entry name" value="Ribonuclease III domain"/>
    <property type="match status" value="2"/>
</dbReference>
<name>A0A9W4MQ07_PENOL</name>
<comment type="similarity">
    <text evidence="15">Belongs to the helicase family. Dicer subfamily.</text>
</comment>
<evidence type="ECO:0000256" key="8">
    <source>
        <dbReference type="ARBA" id="ARBA00022806"/>
    </source>
</evidence>
<gene>
    <name evidence="20" type="ORF">POLS_LOCUS1979</name>
</gene>
<evidence type="ECO:0000256" key="6">
    <source>
        <dbReference type="ARBA" id="ARBA00022741"/>
    </source>
</evidence>
<evidence type="ECO:0000256" key="10">
    <source>
        <dbReference type="ARBA" id="ARBA00022842"/>
    </source>
</evidence>